<gene>
    <name evidence="3" type="ORF">WICANDRAFT_93046</name>
</gene>
<name>A0A1E3P105_WICAA</name>
<dbReference type="STRING" id="683960.A0A1E3P105"/>
<dbReference type="OrthoDB" id="10263185at2759"/>
<dbReference type="GO" id="GO:0030692">
    <property type="term" value="C:Noc4p-Nop14p complex"/>
    <property type="evidence" value="ECO:0007669"/>
    <property type="project" value="EnsemblFungi"/>
</dbReference>
<organism evidence="3 4">
    <name type="scientific">Wickerhamomyces anomalus (strain ATCC 58044 / CBS 1984 / NCYC 433 / NRRL Y-366-8)</name>
    <name type="common">Yeast</name>
    <name type="synonym">Hansenula anomala</name>
    <dbReference type="NCBI Taxonomy" id="683960"/>
    <lineage>
        <taxon>Eukaryota</taxon>
        <taxon>Fungi</taxon>
        <taxon>Dikarya</taxon>
        <taxon>Ascomycota</taxon>
        <taxon>Saccharomycotina</taxon>
        <taxon>Saccharomycetes</taxon>
        <taxon>Phaffomycetales</taxon>
        <taxon>Wickerhamomycetaceae</taxon>
        <taxon>Wickerhamomyces</taxon>
    </lineage>
</organism>
<comment type="similarity">
    <text evidence="1">Belongs to the CBF/MAK21 family.</text>
</comment>
<accession>A0A1E3P105</accession>
<protein>
    <recommendedName>
        <fullName evidence="2">CCAAT-binding factor domain-containing protein</fullName>
    </recommendedName>
</protein>
<reference evidence="3 4" key="1">
    <citation type="journal article" date="2016" name="Proc. Natl. Acad. Sci. U.S.A.">
        <title>Comparative genomics of biotechnologically important yeasts.</title>
        <authorList>
            <person name="Riley R."/>
            <person name="Haridas S."/>
            <person name="Wolfe K.H."/>
            <person name="Lopes M.R."/>
            <person name="Hittinger C.T."/>
            <person name="Goeker M."/>
            <person name="Salamov A.A."/>
            <person name="Wisecaver J.H."/>
            <person name="Long T.M."/>
            <person name="Calvey C.H."/>
            <person name="Aerts A.L."/>
            <person name="Barry K.W."/>
            <person name="Choi C."/>
            <person name="Clum A."/>
            <person name="Coughlan A.Y."/>
            <person name="Deshpande S."/>
            <person name="Douglass A.P."/>
            <person name="Hanson S.J."/>
            <person name="Klenk H.-P."/>
            <person name="LaButti K.M."/>
            <person name="Lapidus A."/>
            <person name="Lindquist E.A."/>
            <person name="Lipzen A.M."/>
            <person name="Meier-Kolthoff J.P."/>
            <person name="Ohm R.A."/>
            <person name="Otillar R.P."/>
            <person name="Pangilinan J.L."/>
            <person name="Peng Y."/>
            <person name="Rokas A."/>
            <person name="Rosa C.A."/>
            <person name="Scheuner C."/>
            <person name="Sibirny A.A."/>
            <person name="Slot J.C."/>
            <person name="Stielow J.B."/>
            <person name="Sun H."/>
            <person name="Kurtzman C.P."/>
            <person name="Blackwell M."/>
            <person name="Grigoriev I.V."/>
            <person name="Jeffries T.W."/>
        </authorList>
    </citation>
    <scope>NUCLEOTIDE SEQUENCE [LARGE SCALE GENOMIC DNA]</scope>
    <source>
        <strain evidence="4">ATCC 58044 / CBS 1984 / NCYC 433 / NRRL Y-366-8</strain>
    </source>
</reference>
<dbReference type="InterPro" id="IPR005612">
    <property type="entry name" value="CCAAT-binding_factor"/>
</dbReference>
<dbReference type="EMBL" id="KV454211">
    <property type="protein sequence ID" value="ODQ58602.1"/>
    <property type="molecule type" value="Genomic_DNA"/>
</dbReference>
<evidence type="ECO:0000259" key="2">
    <source>
        <dbReference type="Pfam" id="PF03914"/>
    </source>
</evidence>
<dbReference type="GO" id="GO:0032040">
    <property type="term" value="C:small-subunit processome"/>
    <property type="evidence" value="ECO:0007669"/>
    <property type="project" value="EnsemblFungi"/>
</dbReference>
<dbReference type="InterPro" id="IPR027193">
    <property type="entry name" value="Noc4"/>
</dbReference>
<evidence type="ECO:0000256" key="1">
    <source>
        <dbReference type="ARBA" id="ARBA00007797"/>
    </source>
</evidence>
<sequence>MFKFNLLFIIENVIFDCSLIIDNLDIYLKLVKLESVHFATSSKEGEKNPFFPTKTFKNLVTSILKSQNGEVLNDGTSSNIVVQEFVNSYFKKYQDFQFYFINELNTEELNDVSNEQTFSKFLTIMKEKLTLFESDDEKIGKTFVTNLPSIVNNQVHFKSTFETKWLYFLNRELNNNQYKTILLILHKRIIPFFSTPTKLMDFLTDSYEVGGIISILSLNGLFELIKKYNLDYPNFYEKLYSLFDQDLFHMKYRSRFLRLTDVFLSSTHLPSALIASFLKKMARLSLNSSPSAIVSIIPFTYNMLKKHPTCMILLHNTSASDDYTDPFDDSEKDPLKTKAIESSLWELETLQTHYHPNVATLAKIFSQPFRKQSYNMEDFLDWSYNSLLESENTRRMKNEVALEHDKFDSLLGDGYISGWKW</sequence>
<dbReference type="PANTHER" id="PTHR12455:SF0">
    <property type="entry name" value="NUCLEOLAR COMPLEX PROTEIN 4 HOMOLOG"/>
    <property type="match status" value="1"/>
</dbReference>
<dbReference type="PANTHER" id="PTHR12455">
    <property type="entry name" value="NUCLEOLAR COMPLEX PROTEIN 4"/>
    <property type="match status" value="1"/>
</dbReference>
<keyword evidence="4" id="KW-1185">Reference proteome</keyword>
<proteinExistence type="inferred from homology"/>
<evidence type="ECO:0000313" key="3">
    <source>
        <dbReference type="EMBL" id="ODQ58602.1"/>
    </source>
</evidence>
<dbReference type="Proteomes" id="UP000094112">
    <property type="component" value="Unassembled WGS sequence"/>
</dbReference>
<evidence type="ECO:0000313" key="4">
    <source>
        <dbReference type="Proteomes" id="UP000094112"/>
    </source>
</evidence>
<feature type="domain" description="CCAAT-binding factor" evidence="2">
    <location>
        <begin position="214"/>
        <end position="362"/>
    </location>
</feature>
<dbReference type="GeneID" id="30203643"/>
<dbReference type="GO" id="GO:0005829">
    <property type="term" value="C:cytosol"/>
    <property type="evidence" value="ECO:0007669"/>
    <property type="project" value="EnsemblFungi"/>
</dbReference>
<dbReference type="GO" id="GO:0000472">
    <property type="term" value="P:endonucleolytic cleavage to generate mature 5'-end of SSU-rRNA from (SSU-rRNA, 5.8S rRNA, LSU-rRNA)"/>
    <property type="evidence" value="ECO:0007669"/>
    <property type="project" value="EnsemblFungi"/>
</dbReference>
<dbReference type="Pfam" id="PF03914">
    <property type="entry name" value="CBF"/>
    <property type="match status" value="1"/>
</dbReference>
<dbReference type="RefSeq" id="XP_019037809.1">
    <property type="nucleotide sequence ID" value="XM_019186397.1"/>
</dbReference>
<dbReference type="GO" id="GO:0000480">
    <property type="term" value="P:endonucleolytic cleavage in 5'-ETS of tricistronic rRNA transcript (SSU-rRNA, 5.8S rRNA, LSU-rRNA)"/>
    <property type="evidence" value="ECO:0007669"/>
    <property type="project" value="EnsemblFungi"/>
</dbReference>
<dbReference type="GO" id="GO:0000447">
    <property type="term" value="P:endonucleolytic cleavage in ITS1 to separate SSU-rRNA from 5.8S rRNA and LSU-rRNA from tricistronic rRNA transcript (SSU-rRNA, 5.8S rRNA, LSU-rRNA)"/>
    <property type="evidence" value="ECO:0007669"/>
    <property type="project" value="EnsemblFungi"/>
</dbReference>
<dbReference type="AlphaFoldDB" id="A0A1E3P105"/>